<reference evidence="2 3" key="2">
    <citation type="journal article" date="2013" name="Plant Cell Physiol.">
        <title>Rice Annotation Project Database (RAP-DB): an integrative and interactive database for rice genomics.</title>
        <authorList>
            <person name="Sakai H."/>
            <person name="Lee S.S."/>
            <person name="Tanaka T."/>
            <person name="Numa H."/>
            <person name="Kim J."/>
            <person name="Kawahara Y."/>
            <person name="Wakimoto H."/>
            <person name="Yang C.C."/>
            <person name="Iwamoto M."/>
            <person name="Abe T."/>
            <person name="Yamada Y."/>
            <person name="Muto A."/>
            <person name="Inokuchi H."/>
            <person name="Ikemura T."/>
            <person name="Matsumoto T."/>
            <person name="Sasaki T."/>
            <person name="Itoh T."/>
        </authorList>
    </citation>
    <scope>NUCLEOTIDE SEQUENCE [LARGE SCALE GENOMIC DNA]</scope>
    <source>
        <strain evidence="3">cv. Nipponbare</strain>
    </source>
</reference>
<reference evidence="2 3" key="3">
    <citation type="journal article" date="2013" name="Rice">
        <title>Improvement of the Oryza sativa Nipponbare reference genome using next generation sequence and optical map data.</title>
        <authorList>
            <person name="Kawahara Y."/>
            <person name="de la Bastide M."/>
            <person name="Hamilton J.P."/>
            <person name="Kanamori H."/>
            <person name="McCombie W.R."/>
            <person name="Ouyang S."/>
            <person name="Schwartz D.C."/>
            <person name="Tanaka T."/>
            <person name="Wu J."/>
            <person name="Zhou S."/>
            <person name="Childs K.L."/>
            <person name="Davidson R.M."/>
            <person name="Lin H."/>
            <person name="Quesada-Ocampo L."/>
            <person name="Vaillancourt B."/>
            <person name="Sakai H."/>
            <person name="Lee S.S."/>
            <person name="Kim J."/>
            <person name="Numa H."/>
            <person name="Itoh T."/>
            <person name="Buell C.R."/>
            <person name="Matsumoto T."/>
        </authorList>
    </citation>
    <scope>NUCLEOTIDE SEQUENCE [LARGE SCALE GENOMIC DNA]</scope>
    <source>
        <strain evidence="3">cv. Nipponbare</strain>
    </source>
</reference>
<dbReference type="EMBL" id="AP014962">
    <property type="protein sequence ID" value="BAS99642.1"/>
    <property type="molecule type" value="Genomic_DNA"/>
</dbReference>
<name>A0A0P0X1E5_ORYSJ</name>
<accession>A0A0P0X1E5</accession>
<protein>
    <submittedName>
        <fullName evidence="2">Os06g0730101 protein</fullName>
    </submittedName>
</protein>
<proteinExistence type="predicted"/>
<feature type="region of interest" description="Disordered" evidence="1">
    <location>
        <begin position="21"/>
        <end position="42"/>
    </location>
</feature>
<dbReference type="AlphaFoldDB" id="A0A0P0X1E5"/>
<organism evidence="2 3">
    <name type="scientific">Oryza sativa subsp. japonica</name>
    <name type="common">Rice</name>
    <dbReference type="NCBI Taxonomy" id="39947"/>
    <lineage>
        <taxon>Eukaryota</taxon>
        <taxon>Viridiplantae</taxon>
        <taxon>Streptophyta</taxon>
        <taxon>Embryophyta</taxon>
        <taxon>Tracheophyta</taxon>
        <taxon>Spermatophyta</taxon>
        <taxon>Magnoliopsida</taxon>
        <taxon>Liliopsida</taxon>
        <taxon>Poales</taxon>
        <taxon>Poaceae</taxon>
        <taxon>BOP clade</taxon>
        <taxon>Oryzoideae</taxon>
        <taxon>Oryzeae</taxon>
        <taxon>Oryzinae</taxon>
        <taxon>Oryza</taxon>
        <taxon>Oryza sativa</taxon>
    </lineage>
</organism>
<dbReference type="PaxDb" id="39947-A0A0P0X1E5"/>
<evidence type="ECO:0000313" key="2">
    <source>
        <dbReference type="EMBL" id="BAS99642.1"/>
    </source>
</evidence>
<reference evidence="3" key="1">
    <citation type="journal article" date="2005" name="Nature">
        <title>The map-based sequence of the rice genome.</title>
        <authorList>
            <consortium name="International rice genome sequencing project (IRGSP)"/>
            <person name="Matsumoto T."/>
            <person name="Wu J."/>
            <person name="Kanamori H."/>
            <person name="Katayose Y."/>
            <person name="Fujisawa M."/>
            <person name="Namiki N."/>
            <person name="Mizuno H."/>
            <person name="Yamamoto K."/>
            <person name="Antonio B.A."/>
            <person name="Baba T."/>
            <person name="Sakata K."/>
            <person name="Nagamura Y."/>
            <person name="Aoki H."/>
            <person name="Arikawa K."/>
            <person name="Arita K."/>
            <person name="Bito T."/>
            <person name="Chiden Y."/>
            <person name="Fujitsuka N."/>
            <person name="Fukunaka R."/>
            <person name="Hamada M."/>
            <person name="Harada C."/>
            <person name="Hayashi A."/>
            <person name="Hijishita S."/>
            <person name="Honda M."/>
            <person name="Hosokawa S."/>
            <person name="Ichikawa Y."/>
            <person name="Idonuma A."/>
            <person name="Iijima M."/>
            <person name="Ikeda M."/>
            <person name="Ikeno M."/>
            <person name="Ito K."/>
            <person name="Ito S."/>
            <person name="Ito T."/>
            <person name="Ito Y."/>
            <person name="Ito Y."/>
            <person name="Iwabuchi A."/>
            <person name="Kamiya K."/>
            <person name="Karasawa W."/>
            <person name="Kurita K."/>
            <person name="Katagiri S."/>
            <person name="Kikuta A."/>
            <person name="Kobayashi H."/>
            <person name="Kobayashi N."/>
            <person name="Machita K."/>
            <person name="Maehara T."/>
            <person name="Masukawa M."/>
            <person name="Mizubayashi T."/>
            <person name="Mukai Y."/>
            <person name="Nagasaki H."/>
            <person name="Nagata Y."/>
            <person name="Naito S."/>
            <person name="Nakashima M."/>
            <person name="Nakama Y."/>
            <person name="Nakamichi Y."/>
            <person name="Nakamura M."/>
            <person name="Meguro A."/>
            <person name="Negishi M."/>
            <person name="Ohta I."/>
            <person name="Ohta T."/>
            <person name="Okamoto M."/>
            <person name="Ono N."/>
            <person name="Saji S."/>
            <person name="Sakaguchi M."/>
            <person name="Sakai K."/>
            <person name="Shibata M."/>
            <person name="Shimokawa T."/>
            <person name="Song J."/>
            <person name="Takazaki Y."/>
            <person name="Terasawa K."/>
            <person name="Tsugane M."/>
            <person name="Tsuji K."/>
            <person name="Ueda S."/>
            <person name="Waki K."/>
            <person name="Yamagata H."/>
            <person name="Yamamoto M."/>
            <person name="Yamamoto S."/>
            <person name="Yamane H."/>
            <person name="Yoshiki S."/>
            <person name="Yoshihara R."/>
            <person name="Yukawa K."/>
            <person name="Zhong H."/>
            <person name="Yano M."/>
            <person name="Yuan Q."/>
            <person name="Ouyang S."/>
            <person name="Liu J."/>
            <person name="Jones K.M."/>
            <person name="Gansberger K."/>
            <person name="Moffat K."/>
            <person name="Hill J."/>
            <person name="Bera J."/>
            <person name="Fadrosh D."/>
            <person name="Jin S."/>
            <person name="Johri S."/>
            <person name="Kim M."/>
            <person name="Overton L."/>
            <person name="Reardon M."/>
            <person name="Tsitrin T."/>
            <person name="Vuong H."/>
            <person name="Weaver B."/>
            <person name="Ciecko A."/>
            <person name="Tallon L."/>
            <person name="Jackson J."/>
            <person name="Pai G."/>
            <person name="Aken S.V."/>
            <person name="Utterback T."/>
            <person name="Reidmuller S."/>
            <person name="Feldblyum T."/>
            <person name="Hsiao J."/>
            <person name="Zismann V."/>
            <person name="Iobst S."/>
            <person name="de Vazeille A.R."/>
            <person name="Buell C.R."/>
            <person name="Ying K."/>
            <person name="Li Y."/>
            <person name="Lu T."/>
            <person name="Huang Y."/>
            <person name="Zhao Q."/>
            <person name="Feng Q."/>
            <person name="Zhang L."/>
            <person name="Zhu J."/>
            <person name="Weng Q."/>
            <person name="Mu J."/>
            <person name="Lu Y."/>
            <person name="Fan D."/>
            <person name="Liu Y."/>
            <person name="Guan J."/>
            <person name="Zhang Y."/>
            <person name="Yu S."/>
            <person name="Liu X."/>
            <person name="Zhang Y."/>
            <person name="Hong G."/>
            <person name="Han B."/>
            <person name="Choisne N."/>
            <person name="Demange N."/>
            <person name="Orjeda G."/>
            <person name="Samain S."/>
            <person name="Cattolico L."/>
            <person name="Pelletier E."/>
            <person name="Couloux A."/>
            <person name="Segurens B."/>
            <person name="Wincker P."/>
            <person name="D'Hont A."/>
            <person name="Scarpelli C."/>
            <person name="Weissenbach J."/>
            <person name="Salanoubat M."/>
            <person name="Quetier F."/>
            <person name="Yu Y."/>
            <person name="Kim H.R."/>
            <person name="Rambo T."/>
            <person name="Currie J."/>
            <person name="Collura K."/>
            <person name="Luo M."/>
            <person name="Yang T."/>
            <person name="Ammiraju J.S.S."/>
            <person name="Engler F."/>
            <person name="Soderlund C."/>
            <person name="Wing R.A."/>
            <person name="Palmer L.E."/>
            <person name="de la Bastide M."/>
            <person name="Spiegel L."/>
            <person name="Nascimento L."/>
            <person name="Zutavern T."/>
            <person name="O'Shaughnessy A."/>
            <person name="Dike S."/>
            <person name="Dedhia N."/>
            <person name="Preston R."/>
            <person name="Balija V."/>
            <person name="McCombie W.R."/>
            <person name="Chow T."/>
            <person name="Chen H."/>
            <person name="Chung M."/>
            <person name="Chen C."/>
            <person name="Shaw J."/>
            <person name="Wu H."/>
            <person name="Hsiao K."/>
            <person name="Chao Y."/>
            <person name="Chu M."/>
            <person name="Cheng C."/>
            <person name="Hour A."/>
            <person name="Lee P."/>
            <person name="Lin S."/>
            <person name="Lin Y."/>
            <person name="Liou J."/>
            <person name="Liu S."/>
            <person name="Hsing Y."/>
            <person name="Raghuvanshi S."/>
            <person name="Mohanty A."/>
            <person name="Bharti A.K."/>
            <person name="Gaur A."/>
            <person name="Gupta V."/>
            <person name="Kumar D."/>
            <person name="Ravi V."/>
            <person name="Vij S."/>
            <person name="Kapur A."/>
            <person name="Khurana P."/>
            <person name="Khurana P."/>
            <person name="Khurana J.P."/>
            <person name="Tyagi A.K."/>
            <person name="Gaikwad K."/>
            <person name="Singh A."/>
            <person name="Dalal V."/>
            <person name="Srivastava S."/>
            <person name="Dixit A."/>
            <person name="Pal A.K."/>
            <person name="Ghazi I.A."/>
            <person name="Yadav M."/>
            <person name="Pandit A."/>
            <person name="Bhargava A."/>
            <person name="Sureshbabu K."/>
            <person name="Batra K."/>
            <person name="Sharma T.R."/>
            <person name="Mohapatra T."/>
            <person name="Singh N.K."/>
            <person name="Messing J."/>
            <person name="Nelson A.B."/>
            <person name="Fuks G."/>
            <person name="Kavchok S."/>
            <person name="Keizer G."/>
            <person name="Linton E."/>
            <person name="Llaca V."/>
            <person name="Song R."/>
            <person name="Tanyolac B."/>
            <person name="Young S."/>
            <person name="Ho-Il K."/>
            <person name="Hahn J.H."/>
            <person name="Sangsakoo G."/>
            <person name="Vanavichit A."/>
            <person name="de Mattos Luiz.A.T."/>
            <person name="Zimmer P.D."/>
            <person name="Malone G."/>
            <person name="Dellagostin O."/>
            <person name="de Oliveira A.C."/>
            <person name="Bevan M."/>
            <person name="Bancroft I."/>
            <person name="Minx P."/>
            <person name="Cordum H."/>
            <person name="Wilson R."/>
            <person name="Cheng Z."/>
            <person name="Jin W."/>
            <person name="Jiang J."/>
            <person name="Leong S.A."/>
            <person name="Iwama H."/>
            <person name="Gojobori T."/>
            <person name="Itoh T."/>
            <person name="Niimura Y."/>
            <person name="Fujii Y."/>
            <person name="Habara T."/>
            <person name="Sakai H."/>
            <person name="Sato Y."/>
            <person name="Wilson G."/>
            <person name="Kumar K."/>
            <person name="McCouch S."/>
            <person name="Juretic N."/>
            <person name="Hoen D."/>
            <person name="Wright S."/>
            <person name="Bruskiewich R."/>
            <person name="Bureau T."/>
            <person name="Miyao A."/>
            <person name="Hirochika H."/>
            <person name="Nishikawa T."/>
            <person name="Kadowaki K."/>
            <person name="Sugiura M."/>
            <person name="Burr B."/>
            <person name="Sasaki T."/>
        </authorList>
    </citation>
    <scope>NUCLEOTIDE SEQUENCE [LARGE SCALE GENOMIC DNA]</scope>
    <source>
        <strain evidence="3">cv. Nipponbare</strain>
    </source>
</reference>
<evidence type="ECO:0000256" key="1">
    <source>
        <dbReference type="SAM" id="MobiDB-lite"/>
    </source>
</evidence>
<keyword evidence="3" id="KW-1185">Reference proteome</keyword>
<gene>
    <name evidence="2" type="ordered locus">Os06g0730101</name>
    <name evidence="2" type="ORF">OSNPB_060730101</name>
</gene>
<dbReference type="Proteomes" id="UP000059680">
    <property type="component" value="Chromosome 6"/>
</dbReference>
<evidence type="ECO:0000313" key="3">
    <source>
        <dbReference type="Proteomes" id="UP000059680"/>
    </source>
</evidence>
<dbReference type="InParanoid" id="A0A0P0X1E5"/>
<sequence length="109" mass="11292">MVAVPAASHHRDPPLCDAVVMASPSTQHGGTEEAAAAAPPGNDRSVDVPLDCLCPIAVAIVRELKIVCWRSSPIIPPPLAPHLPIRSGVVAAGQSANSDKGRERMTMEG</sequence>